<proteinExistence type="predicted"/>
<dbReference type="RefSeq" id="WP_203662723.1">
    <property type="nucleotide sequence ID" value="NZ_BAAAZM010000012.1"/>
</dbReference>
<dbReference type="AlphaFoldDB" id="A0A8J3JAJ8"/>
<evidence type="ECO:0000256" key="1">
    <source>
        <dbReference type="SAM" id="MobiDB-lite"/>
    </source>
</evidence>
<organism evidence="3 4">
    <name type="scientific">Actinocatenispora rupis</name>
    <dbReference type="NCBI Taxonomy" id="519421"/>
    <lineage>
        <taxon>Bacteria</taxon>
        <taxon>Bacillati</taxon>
        <taxon>Actinomycetota</taxon>
        <taxon>Actinomycetes</taxon>
        <taxon>Micromonosporales</taxon>
        <taxon>Micromonosporaceae</taxon>
        <taxon>Actinocatenispora</taxon>
    </lineage>
</organism>
<evidence type="ECO:0008006" key="5">
    <source>
        <dbReference type="Google" id="ProtNLM"/>
    </source>
</evidence>
<keyword evidence="2" id="KW-0472">Membrane</keyword>
<sequence>MTAGAHRHGRRDNGLHATAYAVAGDVDPRVGEHLLDVLGLAGIAAYLQPTADLHPVTRTTTLPSRPIDRLYVDRDHLDEAREYLDKLGPAAAPAAAAGEDPTAAAAKPAPDPTAPEPAAAPEPPADPARADADVDAAWAAIVAQYDRPAESPIPPWPVAEDLAEEPAPQAAPDDTPPAGTVTRRPATDWRAERDGPDLLDQLDAEEDEGYEPPPPPPLPRPSWYAAVAVVGIALGLVLCIRPDLVGFIGLGEGGGLALGFGCLLAGFVTLVIRLRPGDDEDDDSDDGAVV</sequence>
<feature type="transmembrane region" description="Helical" evidence="2">
    <location>
        <begin position="247"/>
        <end position="272"/>
    </location>
</feature>
<feature type="compositionally biased region" description="Pro residues" evidence="1">
    <location>
        <begin position="109"/>
        <end position="126"/>
    </location>
</feature>
<keyword evidence="2" id="KW-0812">Transmembrane</keyword>
<feature type="compositionally biased region" description="Low complexity" evidence="1">
    <location>
        <begin position="165"/>
        <end position="178"/>
    </location>
</feature>
<comment type="caution">
    <text evidence="3">The sequence shown here is derived from an EMBL/GenBank/DDBJ whole genome shotgun (WGS) entry which is preliminary data.</text>
</comment>
<dbReference type="Proteomes" id="UP000612808">
    <property type="component" value="Unassembled WGS sequence"/>
</dbReference>
<feature type="region of interest" description="Disordered" evidence="1">
    <location>
        <begin position="90"/>
        <end position="131"/>
    </location>
</feature>
<name>A0A8J3JAJ8_9ACTN</name>
<keyword evidence="4" id="KW-1185">Reference proteome</keyword>
<reference evidence="3" key="1">
    <citation type="submission" date="2021-01" db="EMBL/GenBank/DDBJ databases">
        <title>Whole genome shotgun sequence of Actinocatenispora rupis NBRC 107355.</title>
        <authorList>
            <person name="Komaki H."/>
            <person name="Tamura T."/>
        </authorList>
    </citation>
    <scope>NUCLEOTIDE SEQUENCE</scope>
    <source>
        <strain evidence="3">NBRC 107355</strain>
    </source>
</reference>
<gene>
    <name evidence="3" type="ORF">Aru02nite_56800</name>
</gene>
<evidence type="ECO:0000313" key="4">
    <source>
        <dbReference type="Proteomes" id="UP000612808"/>
    </source>
</evidence>
<feature type="compositionally biased region" description="Low complexity" evidence="1">
    <location>
        <begin position="90"/>
        <end position="108"/>
    </location>
</feature>
<evidence type="ECO:0000256" key="2">
    <source>
        <dbReference type="SAM" id="Phobius"/>
    </source>
</evidence>
<evidence type="ECO:0000313" key="3">
    <source>
        <dbReference type="EMBL" id="GID14791.1"/>
    </source>
</evidence>
<feature type="region of interest" description="Disordered" evidence="1">
    <location>
        <begin position="164"/>
        <end position="196"/>
    </location>
</feature>
<protein>
    <recommendedName>
        <fullName evidence="5">DUF308 domain-containing protein</fullName>
    </recommendedName>
</protein>
<feature type="compositionally biased region" description="Basic and acidic residues" evidence="1">
    <location>
        <begin position="185"/>
        <end position="196"/>
    </location>
</feature>
<accession>A0A8J3JAJ8</accession>
<dbReference type="EMBL" id="BOMB01000033">
    <property type="protein sequence ID" value="GID14791.1"/>
    <property type="molecule type" value="Genomic_DNA"/>
</dbReference>
<feature type="transmembrane region" description="Helical" evidence="2">
    <location>
        <begin position="222"/>
        <end position="240"/>
    </location>
</feature>
<keyword evidence="2" id="KW-1133">Transmembrane helix</keyword>